<dbReference type="GO" id="GO:0003676">
    <property type="term" value="F:nucleic acid binding"/>
    <property type="evidence" value="ECO:0007669"/>
    <property type="project" value="InterPro"/>
</dbReference>
<dbReference type="Pfam" id="PF00271">
    <property type="entry name" value="Helicase_C"/>
    <property type="match status" value="1"/>
</dbReference>
<proteinExistence type="predicted"/>
<dbReference type="SUPFAM" id="SSF52540">
    <property type="entry name" value="P-loop containing nucleoside triphosphate hydrolases"/>
    <property type="match status" value="2"/>
</dbReference>
<accession>A0A7W9SWB3</accession>
<evidence type="ECO:0000259" key="4">
    <source>
        <dbReference type="PROSITE" id="PS51194"/>
    </source>
</evidence>
<dbReference type="SMART" id="SM00490">
    <property type="entry name" value="HELICc"/>
    <property type="match status" value="1"/>
</dbReference>
<dbReference type="InterPro" id="IPR011545">
    <property type="entry name" value="DEAD/DEAH_box_helicase_dom"/>
</dbReference>
<evidence type="ECO:0000313" key="5">
    <source>
        <dbReference type="EMBL" id="MBB6053886.1"/>
    </source>
</evidence>
<dbReference type="InterPro" id="IPR027417">
    <property type="entry name" value="P-loop_NTPase"/>
</dbReference>
<comment type="caution">
    <text evidence="5">The sequence shown here is derived from an EMBL/GenBank/DDBJ whole genome shotgun (WGS) entry which is preliminary data.</text>
</comment>
<dbReference type="Gene3D" id="3.40.50.300">
    <property type="entry name" value="P-loop containing nucleotide triphosphate hydrolases"/>
    <property type="match status" value="2"/>
</dbReference>
<evidence type="ECO:0000259" key="3">
    <source>
        <dbReference type="PROSITE" id="PS51192"/>
    </source>
</evidence>
<dbReference type="EMBL" id="JACHGW010000009">
    <property type="protein sequence ID" value="MBB6053886.1"/>
    <property type="molecule type" value="Genomic_DNA"/>
</dbReference>
<dbReference type="PROSITE" id="PS51192">
    <property type="entry name" value="HELICASE_ATP_BIND_1"/>
    <property type="match status" value="1"/>
</dbReference>
<dbReference type="GO" id="GO:0005524">
    <property type="term" value="F:ATP binding"/>
    <property type="evidence" value="ECO:0007669"/>
    <property type="project" value="UniProtKB-KW"/>
</dbReference>
<protein>
    <recommendedName>
        <fullName evidence="7">DEAD/DEAH box helicase</fullName>
    </recommendedName>
</protein>
<sequence>MTQPNGSMAQLDALDLVEGVRQRLTDFAGESCYVRDSALRSACQSLWSGPATKGGLVNDLWVEAAFPAENGNRTLADFVTAHEFPKDLAAHLHRRGAFPSDRPLYSHQQASLERAFELGPNHERPAIVVTAGTGMGKTESFLLPVLKDLWTTPKRSERGGVRCLILYPMNALVNDQVDRLHDWLTGQNHLTLFHFTSETPEDSKAAQRNHTPLWRGDEMFRMRTRRQARGLEDGRGQAEPQGSLGPQPDILITNYSMLEYMLCRPQDAILLGENLQSIVLDEVHLYNGTLAAEITLLLRRLLERCGRAPRDILQIATSATLGGGSEALVQFAGEIFSKDTTLVRAVAGVSRKVGLPEVAEPERPSKPEELVNLLALPGPTLSISAQGNVQLAEDVAATQKLKVRLSHLTASEVIPQGETRPAVLLYEALGHAPLVHKAESILWGRKRLRIDELADDLFDVVNAESIQATIALLRAGAAARKRAGDLPLLPHRMHLLVRGPEGVSVCLNPTCTAPATMRLPSLGGVFSGQGSLCPDCGAASKEVLRCPVCGEWVLGEQDRKIHYVLAEGDTSSGPILTLDPVSGQRRGANSGGIRVRAVANCPRCSAQNDGGDETIESEPQTRLFLPLIASTDLALSIVAETTLAALPVLPVAERQALPAEGRRLLAFSDSRMEAARLGPRLTTQHETQLVRAILAQCLEQAPPQDADTIVAIEAAIQTMEAQIQAAINPTIARTWSQQRDLLVQQLTSMKVGGDLDGWAEAFCNNKLLGQLFDVEGGSMHQPETSAQQIFDRNRDEIRRQARLLMARQLASPSYRQFSLETLGLAEVTYPGLGEHEGLQPPLLDYLPSEVKTKITDNWHYLLATLLDTLRVDGAVTLRQKSTDTADVDDAFDYGGRKIGRWMASGSQGPRTYLLRFCGVRPTQRRRDFVARILVSAGIPVEVADLHAQTILSTLFDQLFQVAKSKDLAWLEAEHRSGHDAIRIRFYDLGLRRPSVLFRSKSTGKVFPRGVLGCAPEPGCSDLETVGEEALDQDPRIGRPRREYRSAATFTQGLWAEEHSAQLAPEENRRLQGLFKKGMRNLLSSTTTMELGIDIGGLSAVLMTNVPPGKANYLQRAGRAGRRADGSSIVITFARPRPFDHEVFRRFGDYLDRPLREPKPLSRARIVQRHLNAVLLSDLFQAVYPPGTCVGAMNAFGSMGAFCGVSLPQWWESSSHPRPSVDILQHHGVPPTSAPWWNAARQSACPEAWFLDYLHWVREMGSESLEERLRFLLADTVLAVGVNGLFEDWYGMFDDIITSFASAISDWRRDYDSHFSSWYHLDEVEKDVARRGNAHRRQMEALADQTVIEALADRQFLPRYGFPIGVQKLRVAVPDKNHPQRVKEDDQFRLSRGGLQALREYVPGSQLLVAGKLVRSRGLLKHWTGAEGLDTPFGIRGRYAHCANKHTFYTFGSSGTDSCPFCDSPAVEERSLLVPEHGFTTAAWEEPRRSLGVEPVGFVQQATVTFHDQLGIEVSENFAGISGMRALYRENGELLVYNEGENHQGFAICTVCGFSDSEVSFGGDLPSSFRDHHSLFASEKTAKSRCRASNTLRNIAFAARETTDVLMIELPHIPGGSDLAIITTLAHALRISGAESLELDTRELGCLVCEGPAGRGPGAVIYDNVPGGAAHVRALRDQGRTWLEHAQRQLRGTPEHDARCTSACLDCLLTFDAQSDQQKGLLNRRRALQVLDILLGH</sequence>
<dbReference type="RefSeq" id="WP_184203974.1">
    <property type="nucleotide sequence ID" value="NZ_JACHGW010000009.1"/>
</dbReference>
<gene>
    <name evidence="5" type="ORF">HNQ39_005733</name>
</gene>
<feature type="domain" description="Helicase C-terminal" evidence="4">
    <location>
        <begin position="1021"/>
        <end position="1166"/>
    </location>
</feature>
<dbReference type="SMART" id="SM00487">
    <property type="entry name" value="DEXDc"/>
    <property type="match status" value="1"/>
</dbReference>
<keyword evidence="2" id="KW-0067">ATP-binding</keyword>
<dbReference type="InterPro" id="IPR001650">
    <property type="entry name" value="Helicase_C-like"/>
</dbReference>
<evidence type="ECO:0000256" key="1">
    <source>
        <dbReference type="ARBA" id="ARBA00022741"/>
    </source>
</evidence>
<feature type="domain" description="Helicase ATP-binding" evidence="3">
    <location>
        <begin position="118"/>
        <end position="339"/>
    </location>
</feature>
<keyword evidence="1" id="KW-0547">Nucleotide-binding</keyword>
<dbReference type="PANTHER" id="PTHR47957:SF3">
    <property type="entry name" value="ATP-DEPENDENT HELICASE HRQ1"/>
    <property type="match status" value="1"/>
</dbReference>
<dbReference type="Proteomes" id="UP000520814">
    <property type="component" value="Unassembled WGS sequence"/>
</dbReference>
<dbReference type="GO" id="GO:0006289">
    <property type="term" value="P:nucleotide-excision repair"/>
    <property type="evidence" value="ECO:0007669"/>
    <property type="project" value="TreeGrafter"/>
</dbReference>
<dbReference type="InterPro" id="IPR018973">
    <property type="entry name" value="MZB"/>
</dbReference>
<evidence type="ECO:0000313" key="6">
    <source>
        <dbReference type="Proteomes" id="UP000520814"/>
    </source>
</evidence>
<dbReference type="GO" id="GO:0036297">
    <property type="term" value="P:interstrand cross-link repair"/>
    <property type="evidence" value="ECO:0007669"/>
    <property type="project" value="TreeGrafter"/>
</dbReference>
<organism evidence="5 6">
    <name type="scientific">Armatimonas rosea</name>
    <dbReference type="NCBI Taxonomy" id="685828"/>
    <lineage>
        <taxon>Bacteria</taxon>
        <taxon>Bacillati</taxon>
        <taxon>Armatimonadota</taxon>
        <taxon>Armatimonadia</taxon>
        <taxon>Armatimonadales</taxon>
        <taxon>Armatimonadaceae</taxon>
        <taxon>Armatimonas</taxon>
    </lineage>
</organism>
<reference evidence="5 6" key="1">
    <citation type="submission" date="2020-08" db="EMBL/GenBank/DDBJ databases">
        <title>Genomic Encyclopedia of Type Strains, Phase IV (KMG-IV): sequencing the most valuable type-strain genomes for metagenomic binning, comparative biology and taxonomic classification.</title>
        <authorList>
            <person name="Goeker M."/>
        </authorList>
    </citation>
    <scope>NUCLEOTIDE SEQUENCE [LARGE SCALE GENOMIC DNA]</scope>
    <source>
        <strain evidence="5 6">DSM 23562</strain>
    </source>
</reference>
<dbReference type="Pfam" id="PF00270">
    <property type="entry name" value="DEAD"/>
    <property type="match status" value="1"/>
</dbReference>
<name>A0A7W9SWB3_ARMRO</name>
<dbReference type="GO" id="GO:0043138">
    <property type="term" value="F:3'-5' DNA helicase activity"/>
    <property type="evidence" value="ECO:0007669"/>
    <property type="project" value="TreeGrafter"/>
</dbReference>
<keyword evidence="6" id="KW-1185">Reference proteome</keyword>
<evidence type="ECO:0000256" key="2">
    <source>
        <dbReference type="ARBA" id="ARBA00022840"/>
    </source>
</evidence>
<dbReference type="InterPro" id="IPR014001">
    <property type="entry name" value="Helicase_ATP-bd"/>
</dbReference>
<dbReference type="PROSITE" id="PS51194">
    <property type="entry name" value="HELICASE_CTER"/>
    <property type="match status" value="1"/>
</dbReference>
<evidence type="ECO:0008006" key="7">
    <source>
        <dbReference type="Google" id="ProtNLM"/>
    </source>
</evidence>
<dbReference type="PANTHER" id="PTHR47957">
    <property type="entry name" value="ATP-DEPENDENT HELICASE HRQ1"/>
    <property type="match status" value="1"/>
</dbReference>
<dbReference type="Pfam" id="PF09369">
    <property type="entry name" value="MZB"/>
    <property type="match status" value="1"/>
</dbReference>